<dbReference type="EMBL" id="JACGWO010000005">
    <property type="protein sequence ID" value="KAK4427728.1"/>
    <property type="molecule type" value="Genomic_DNA"/>
</dbReference>
<name>A0AAE2CML3_9LAMI</name>
<evidence type="ECO:0000313" key="2">
    <source>
        <dbReference type="EMBL" id="KAK4427728.1"/>
    </source>
</evidence>
<sequence>MVPVALLPKKEETRNKKFRKEVETQDDIDDEVTKNGGQQRRVKSRTSHEKDDGSEPMSTILSSSGHTCYKTLGGAGSLTSKLKKRVMLVLGWWWYFRTEKRPFGDLTLWRMMALIELRRRLIKVPVNDASALLTTSRKAFSSMFST</sequence>
<gene>
    <name evidence="2" type="ORF">Salat_1541800</name>
</gene>
<proteinExistence type="predicted"/>
<dbReference type="AlphaFoldDB" id="A0AAE2CML3"/>
<accession>A0AAE2CML3</accession>
<reference evidence="2" key="1">
    <citation type="submission" date="2020-06" db="EMBL/GenBank/DDBJ databases">
        <authorList>
            <person name="Li T."/>
            <person name="Hu X."/>
            <person name="Zhang T."/>
            <person name="Song X."/>
            <person name="Zhang H."/>
            <person name="Dai N."/>
            <person name="Sheng W."/>
            <person name="Hou X."/>
            <person name="Wei L."/>
        </authorList>
    </citation>
    <scope>NUCLEOTIDE SEQUENCE</scope>
    <source>
        <strain evidence="2">3651</strain>
        <tissue evidence="2">Leaf</tissue>
    </source>
</reference>
<evidence type="ECO:0000256" key="1">
    <source>
        <dbReference type="SAM" id="MobiDB-lite"/>
    </source>
</evidence>
<comment type="caution">
    <text evidence="2">The sequence shown here is derived from an EMBL/GenBank/DDBJ whole genome shotgun (WGS) entry which is preliminary data.</text>
</comment>
<feature type="region of interest" description="Disordered" evidence="1">
    <location>
        <begin position="1"/>
        <end position="62"/>
    </location>
</feature>
<protein>
    <submittedName>
        <fullName evidence="2">Uncharacterized protein</fullName>
    </submittedName>
</protein>
<feature type="compositionally biased region" description="Basic and acidic residues" evidence="1">
    <location>
        <begin position="8"/>
        <end position="23"/>
    </location>
</feature>
<keyword evidence="3" id="KW-1185">Reference proteome</keyword>
<reference evidence="2" key="2">
    <citation type="journal article" date="2024" name="Plant">
        <title>Genomic evolution and insights into agronomic trait innovations of Sesamum species.</title>
        <authorList>
            <person name="Miao H."/>
            <person name="Wang L."/>
            <person name="Qu L."/>
            <person name="Liu H."/>
            <person name="Sun Y."/>
            <person name="Le M."/>
            <person name="Wang Q."/>
            <person name="Wei S."/>
            <person name="Zheng Y."/>
            <person name="Lin W."/>
            <person name="Duan Y."/>
            <person name="Cao H."/>
            <person name="Xiong S."/>
            <person name="Wang X."/>
            <person name="Wei L."/>
            <person name="Li C."/>
            <person name="Ma Q."/>
            <person name="Ju M."/>
            <person name="Zhao R."/>
            <person name="Li G."/>
            <person name="Mu C."/>
            <person name="Tian Q."/>
            <person name="Mei H."/>
            <person name="Zhang T."/>
            <person name="Gao T."/>
            <person name="Zhang H."/>
        </authorList>
    </citation>
    <scope>NUCLEOTIDE SEQUENCE</scope>
    <source>
        <strain evidence="2">3651</strain>
    </source>
</reference>
<evidence type="ECO:0000313" key="3">
    <source>
        <dbReference type="Proteomes" id="UP001293254"/>
    </source>
</evidence>
<organism evidence="2 3">
    <name type="scientific">Sesamum alatum</name>
    <dbReference type="NCBI Taxonomy" id="300844"/>
    <lineage>
        <taxon>Eukaryota</taxon>
        <taxon>Viridiplantae</taxon>
        <taxon>Streptophyta</taxon>
        <taxon>Embryophyta</taxon>
        <taxon>Tracheophyta</taxon>
        <taxon>Spermatophyta</taxon>
        <taxon>Magnoliopsida</taxon>
        <taxon>eudicotyledons</taxon>
        <taxon>Gunneridae</taxon>
        <taxon>Pentapetalae</taxon>
        <taxon>asterids</taxon>
        <taxon>lamiids</taxon>
        <taxon>Lamiales</taxon>
        <taxon>Pedaliaceae</taxon>
        <taxon>Sesamum</taxon>
    </lineage>
</organism>
<dbReference type="Proteomes" id="UP001293254">
    <property type="component" value="Unassembled WGS sequence"/>
</dbReference>